<proteinExistence type="predicted"/>
<name>A0A498QK12_9MYCO</name>
<reference evidence="1 2" key="1">
    <citation type="submission" date="2018-09" db="EMBL/GenBank/DDBJ databases">
        <authorList>
            <person name="Tagini F."/>
        </authorList>
    </citation>
    <scope>NUCLEOTIDE SEQUENCE [LARGE SCALE GENOMIC DNA]</scope>
    <source>
        <strain evidence="1 2">MK13</strain>
    </source>
</reference>
<protein>
    <submittedName>
        <fullName evidence="1">Uncharacterized protein</fullName>
    </submittedName>
</protein>
<evidence type="ECO:0000313" key="1">
    <source>
        <dbReference type="EMBL" id="VBA47230.1"/>
    </source>
</evidence>
<keyword evidence="2" id="KW-1185">Reference proteome</keyword>
<dbReference type="Proteomes" id="UP000267289">
    <property type="component" value="Unassembled WGS sequence"/>
</dbReference>
<accession>A0A498QK12</accession>
<gene>
    <name evidence="1" type="ORF">LAUMK13_05780</name>
</gene>
<dbReference type="AlphaFoldDB" id="A0A498QK12"/>
<sequence>MWTSTRRRNPLTGATYAWLKKTSKLVNHIYWYCFDDDFGPFLLRVCTYFPFNAQLIVNGNHWAQRQANKAGIGFTPLDNGFADCDDVAGLQAICESFGGAHIEALLIKWQQRLPQPFTEEDENLGGYYYQLALDQAEFCLTHMLDKPVSGRIFLEQVIADNLDVGRPDKVALIFGRRVHRGRKRPTPGRFRTRVFTSGVTASLHFDYKSSRGKQYHNCDARSHAMSDYADWRVSRC</sequence>
<evidence type="ECO:0000313" key="2">
    <source>
        <dbReference type="Proteomes" id="UP000267289"/>
    </source>
</evidence>
<dbReference type="EMBL" id="UPHQ01000341">
    <property type="protein sequence ID" value="VBA47230.1"/>
    <property type="molecule type" value="Genomic_DNA"/>
</dbReference>
<organism evidence="1 2">
    <name type="scientific">Mycobacterium innocens</name>
    <dbReference type="NCBI Taxonomy" id="2341083"/>
    <lineage>
        <taxon>Bacteria</taxon>
        <taxon>Bacillati</taxon>
        <taxon>Actinomycetota</taxon>
        <taxon>Actinomycetes</taxon>
        <taxon>Mycobacteriales</taxon>
        <taxon>Mycobacteriaceae</taxon>
        <taxon>Mycobacterium</taxon>
    </lineage>
</organism>